<dbReference type="AlphaFoldDB" id="A0A1S6ILX9"/>
<dbReference type="EC" id="3.5.1.9" evidence="1"/>
<proteinExistence type="predicted"/>
<dbReference type="GO" id="GO:0019441">
    <property type="term" value="P:L-tryptophan catabolic process to kynurenine"/>
    <property type="evidence" value="ECO:0007669"/>
    <property type="project" value="InterPro"/>
</dbReference>
<dbReference type="InterPro" id="IPR007325">
    <property type="entry name" value="KFase/CYL"/>
</dbReference>
<dbReference type="PANTHER" id="PTHR31118:SF12">
    <property type="entry name" value="CYCLASE-LIKE PROTEIN 2"/>
    <property type="match status" value="1"/>
</dbReference>
<dbReference type="EMBL" id="CP019728">
    <property type="protein sequence ID" value="AQS52564.1"/>
    <property type="molecule type" value="Genomic_DNA"/>
</dbReference>
<protein>
    <submittedName>
        <fullName evidence="1">Kynurenine formamidase</fullName>
        <ecNumber evidence="1">3.5.1.9</ecNumber>
    </submittedName>
</protein>
<dbReference type="Pfam" id="PF04199">
    <property type="entry name" value="Cyclase"/>
    <property type="match status" value="1"/>
</dbReference>
<keyword evidence="2" id="KW-1185">Reference proteome</keyword>
<name>A0A1S6ILX9_9LACT</name>
<dbReference type="GO" id="GO:0004061">
    <property type="term" value="F:arylformamidase activity"/>
    <property type="evidence" value="ECO:0007669"/>
    <property type="project" value="UniProtKB-EC"/>
</dbReference>
<dbReference type="SUPFAM" id="SSF102198">
    <property type="entry name" value="Putative cyclase"/>
    <property type="match status" value="1"/>
</dbReference>
<evidence type="ECO:0000313" key="2">
    <source>
        <dbReference type="Proteomes" id="UP000188993"/>
    </source>
</evidence>
<dbReference type="KEGG" id="jda:BW727_100154"/>
<accession>A0A1S6ILX9</accession>
<dbReference type="Gene3D" id="3.50.30.50">
    <property type="entry name" value="Putative cyclase"/>
    <property type="match status" value="2"/>
</dbReference>
<evidence type="ECO:0000313" key="1">
    <source>
        <dbReference type="EMBL" id="AQS52564.1"/>
    </source>
</evidence>
<keyword evidence="1" id="KW-0378">Hydrolase</keyword>
<dbReference type="Proteomes" id="UP000188993">
    <property type="component" value="Chromosome"/>
</dbReference>
<dbReference type="PANTHER" id="PTHR31118">
    <property type="entry name" value="CYCLASE-LIKE PROTEIN 2"/>
    <property type="match status" value="1"/>
</dbReference>
<dbReference type="InterPro" id="IPR037175">
    <property type="entry name" value="KFase_sf"/>
</dbReference>
<sequence>MPIESGMPVFPGDPPVKIDRIHTYRENGWELRSLQFGSHTGTHVDAFSHMHQGAENLDQIPLEQFFGPAYLVEKGAALPRNSGLIFQEAVDETQLKAILDVQPKFVGGNISESLERALLKHRILTYTNLVHLEKLPKGKPFMFYGFPLKIKAGDGSPVRAIAIIE</sequence>
<organism evidence="1 2">
    <name type="scientific">Jeotgalibaca dankookensis</name>
    <dbReference type="NCBI Taxonomy" id="708126"/>
    <lineage>
        <taxon>Bacteria</taxon>
        <taxon>Bacillati</taxon>
        <taxon>Bacillota</taxon>
        <taxon>Bacilli</taxon>
        <taxon>Lactobacillales</taxon>
        <taxon>Carnobacteriaceae</taxon>
        <taxon>Jeotgalibaca</taxon>
    </lineage>
</organism>
<gene>
    <name evidence="1" type="primary">kynB</name>
    <name evidence="1" type="ORF">BW727_100154</name>
</gene>
<dbReference type="RefSeq" id="WP_227807202.1">
    <property type="nucleotide sequence ID" value="NZ_BBYN01000005.1"/>
</dbReference>
<dbReference type="STRING" id="708126.BW727_100154"/>
<reference evidence="1 2" key="1">
    <citation type="journal article" date="2014" name="Int. J. Syst. Evol. Microbiol.">
        <title>Jeotgalibaca dankookensis gen. nov., sp. nov., a member of the family Carnobacteriaceae, isolated from seujeot (Korean traditional food).</title>
        <authorList>
            <person name="Lee D.G."/>
            <person name="Trujillo M.E."/>
            <person name="Kang H."/>
            <person name="Ahn T.Y."/>
        </authorList>
    </citation>
    <scope>NUCLEOTIDE SEQUENCE [LARGE SCALE GENOMIC DNA]</scope>
    <source>
        <strain evidence="1 2">EX-07</strain>
    </source>
</reference>